<comment type="caution">
    <text evidence="1">The sequence shown here is derived from an EMBL/GenBank/DDBJ whole genome shotgun (WGS) entry which is preliminary data.</text>
</comment>
<dbReference type="AlphaFoldDB" id="A0ABD0JUI6"/>
<keyword evidence="2" id="KW-1185">Reference proteome</keyword>
<dbReference type="EMBL" id="JACVVK020000324">
    <property type="protein sequence ID" value="KAK7478486.1"/>
    <property type="molecule type" value="Genomic_DNA"/>
</dbReference>
<dbReference type="Proteomes" id="UP001519460">
    <property type="component" value="Unassembled WGS sequence"/>
</dbReference>
<gene>
    <name evidence="1" type="ORF">BaRGS_00030245</name>
</gene>
<protein>
    <submittedName>
        <fullName evidence="1">Uncharacterized protein</fullName>
    </submittedName>
</protein>
<sequence length="303" mass="34145">MRCMAVGLECKGPSLPQLLTTSPSILYAHTDLQQPSVTSTAPHDVTQYTVYSYRPTATVRHFHSSSRRHPVYCILIPTYSNRPSLPQLLTTSPSILYTHTDLQQPSVTSTAPHDVTQYTVYSYRPTATVRHFHSSSRRHPVYCILIPTYSNRPSLPQLLTTSPSILYTHTDLQQPSVTSTAPHDVTQYTVYSYRPTATVRHFHSSSRRHPVYCILIPTYSNRPSLPQLLTTSPSILYTHTDLQQPSVTSTAPHDVTQYTVYSYRPTATVRQTMRHPPSTLCLLLTHPAFVCVMSVLCNDVTED</sequence>
<reference evidence="1 2" key="1">
    <citation type="journal article" date="2023" name="Sci. Data">
        <title>Genome assembly of the Korean intertidal mud-creeper Batillaria attramentaria.</title>
        <authorList>
            <person name="Patra A.K."/>
            <person name="Ho P.T."/>
            <person name="Jun S."/>
            <person name="Lee S.J."/>
            <person name="Kim Y."/>
            <person name="Won Y.J."/>
        </authorList>
    </citation>
    <scope>NUCLEOTIDE SEQUENCE [LARGE SCALE GENOMIC DNA]</scope>
    <source>
        <strain evidence="1">Wonlab-2016</strain>
    </source>
</reference>
<accession>A0ABD0JUI6</accession>
<evidence type="ECO:0000313" key="2">
    <source>
        <dbReference type="Proteomes" id="UP001519460"/>
    </source>
</evidence>
<proteinExistence type="predicted"/>
<name>A0ABD0JUI6_9CAEN</name>
<evidence type="ECO:0000313" key="1">
    <source>
        <dbReference type="EMBL" id="KAK7478486.1"/>
    </source>
</evidence>
<organism evidence="1 2">
    <name type="scientific">Batillaria attramentaria</name>
    <dbReference type="NCBI Taxonomy" id="370345"/>
    <lineage>
        <taxon>Eukaryota</taxon>
        <taxon>Metazoa</taxon>
        <taxon>Spiralia</taxon>
        <taxon>Lophotrochozoa</taxon>
        <taxon>Mollusca</taxon>
        <taxon>Gastropoda</taxon>
        <taxon>Caenogastropoda</taxon>
        <taxon>Sorbeoconcha</taxon>
        <taxon>Cerithioidea</taxon>
        <taxon>Batillariidae</taxon>
        <taxon>Batillaria</taxon>
    </lineage>
</organism>